<evidence type="ECO:0000313" key="7">
    <source>
        <dbReference type="Proteomes" id="UP000243900"/>
    </source>
</evidence>
<evidence type="ECO:0000256" key="2">
    <source>
        <dbReference type="ARBA" id="ARBA00022692"/>
    </source>
</evidence>
<name>A0A2P6ATN9_9GAMM</name>
<comment type="subcellular location">
    <subcellularLocation>
        <location evidence="5">Cell membrane</location>
        <topology evidence="5">Multi-pass membrane protein</topology>
    </subcellularLocation>
    <subcellularLocation>
        <location evidence="1">Membrane</location>
        <topology evidence="1">Multi-pass membrane protein</topology>
    </subcellularLocation>
</comment>
<feature type="transmembrane region" description="Helical" evidence="5">
    <location>
        <begin position="83"/>
        <end position="104"/>
    </location>
</feature>
<organism evidence="6 7">
    <name type="scientific">Amnimonas aquatica</name>
    <dbReference type="NCBI Taxonomy" id="2094561"/>
    <lineage>
        <taxon>Bacteria</taxon>
        <taxon>Pseudomonadati</taxon>
        <taxon>Pseudomonadota</taxon>
        <taxon>Gammaproteobacteria</taxon>
        <taxon>Moraxellales</taxon>
        <taxon>Moraxellaceae</taxon>
        <taxon>Amnimonas</taxon>
    </lineage>
</organism>
<dbReference type="GO" id="GO:0043953">
    <property type="term" value="P:protein transport by the Tat complex"/>
    <property type="evidence" value="ECO:0007669"/>
    <property type="project" value="UniProtKB-UniRule"/>
</dbReference>
<comment type="similarity">
    <text evidence="5">Belongs to the TatC family.</text>
</comment>
<feature type="transmembrane region" description="Helical" evidence="5">
    <location>
        <begin position="166"/>
        <end position="190"/>
    </location>
</feature>
<dbReference type="PANTHER" id="PTHR30371:SF0">
    <property type="entry name" value="SEC-INDEPENDENT PROTEIN TRANSLOCASE PROTEIN TATC, CHLOROPLASTIC-RELATED"/>
    <property type="match status" value="1"/>
</dbReference>
<dbReference type="NCBIfam" id="TIGR00945">
    <property type="entry name" value="tatC"/>
    <property type="match status" value="1"/>
</dbReference>
<dbReference type="AlphaFoldDB" id="A0A2P6ATN9"/>
<accession>A0A2P6ATN9</accession>
<comment type="function">
    <text evidence="5">Part of the twin-arginine translocation (Tat) system that transports large folded proteins containing a characteristic twin-arginine motif in their signal peptide across membranes. Together with TatB, TatC is part of a receptor directly interacting with Tat signal peptides.</text>
</comment>
<gene>
    <name evidence="5 6" type="primary">tatC</name>
    <name evidence="6" type="ORF">C5O18_03355</name>
</gene>
<evidence type="ECO:0000256" key="5">
    <source>
        <dbReference type="HAMAP-Rule" id="MF_00902"/>
    </source>
</evidence>
<feature type="transmembrane region" description="Helical" evidence="5">
    <location>
        <begin position="202"/>
        <end position="218"/>
    </location>
</feature>
<feature type="transmembrane region" description="Helical" evidence="5">
    <location>
        <begin position="32"/>
        <end position="54"/>
    </location>
</feature>
<keyword evidence="5" id="KW-0813">Transport</keyword>
<comment type="subunit">
    <text evidence="5">The Tat system comprises two distinct complexes: a TatABC complex, containing multiple copies of TatA, TatB and TatC subunits, and a separate TatA complex, containing only TatA subunits. Substrates initially bind to the TatABC complex, which probably triggers association of the separate TatA complex to form the active translocon.</text>
</comment>
<keyword evidence="5" id="KW-0811">Translocation</keyword>
<dbReference type="PROSITE" id="PS01218">
    <property type="entry name" value="TATC"/>
    <property type="match status" value="1"/>
</dbReference>
<dbReference type="Proteomes" id="UP000243900">
    <property type="component" value="Unassembled WGS sequence"/>
</dbReference>
<feature type="transmembrane region" description="Helical" evidence="5">
    <location>
        <begin position="224"/>
        <end position="242"/>
    </location>
</feature>
<reference evidence="7" key="1">
    <citation type="submission" date="2018-02" db="EMBL/GenBank/DDBJ databases">
        <title>Genome sequencing of Solimonas sp. HR-BB.</title>
        <authorList>
            <person name="Lee Y."/>
            <person name="Jeon C.O."/>
        </authorList>
    </citation>
    <scope>NUCLEOTIDE SEQUENCE [LARGE SCALE GENOMIC DNA]</scope>
    <source>
        <strain evidence="7">HR-E</strain>
    </source>
</reference>
<dbReference type="RefSeq" id="WP_105191451.1">
    <property type="nucleotide sequence ID" value="NZ_PTQZ01000047.1"/>
</dbReference>
<dbReference type="Pfam" id="PF00902">
    <property type="entry name" value="TatC"/>
    <property type="match status" value="1"/>
</dbReference>
<dbReference type="OrthoDB" id="9777044at2"/>
<dbReference type="PRINTS" id="PR01840">
    <property type="entry name" value="TATCFAMILY"/>
</dbReference>
<keyword evidence="5" id="KW-1003">Cell membrane</keyword>
<dbReference type="InterPro" id="IPR002033">
    <property type="entry name" value="TatC"/>
</dbReference>
<evidence type="ECO:0000256" key="3">
    <source>
        <dbReference type="ARBA" id="ARBA00022989"/>
    </source>
</evidence>
<dbReference type="GO" id="GO:0065002">
    <property type="term" value="P:intracellular protein transmembrane transport"/>
    <property type="evidence" value="ECO:0007669"/>
    <property type="project" value="TreeGrafter"/>
</dbReference>
<evidence type="ECO:0000256" key="4">
    <source>
        <dbReference type="ARBA" id="ARBA00023136"/>
    </source>
</evidence>
<comment type="caution">
    <text evidence="6">The sequence shown here is derived from an EMBL/GenBank/DDBJ whole genome shotgun (WGS) entry which is preliminary data.</text>
</comment>
<evidence type="ECO:0000256" key="1">
    <source>
        <dbReference type="ARBA" id="ARBA00004141"/>
    </source>
</evidence>
<protein>
    <recommendedName>
        <fullName evidence="5">Sec-independent protein translocase protein TatC</fullName>
    </recommendedName>
</protein>
<dbReference type="GO" id="GO:0009977">
    <property type="term" value="F:proton motive force dependent protein transmembrane transporter activity"/>
    <property type="evidence" value="ECO:0007669"/>
    <property type="project" value="TreeGrafter"/>
</dbReference>
<dbReference type="PANTHER" id="PTHR30371">
    <property type="entry name" value="SEC-INDEPENDENT PROTEIN TRANSLOCASE PROTEIN TATC"/>
    <property type="match status" value="1"/>
</dbReference>
<sequence>MTDPLLPPPGPAPTDMPLVGHLVELRTRLMRVLGAVILLFFSLAYFANDIYAWLSAPLRALLPPGSTMIATDVTSPFMAPFKLTFFAALFICIPYILVQIWGFIAPALYRHERRIAIPLVLSSVVLFYAGVAFAYFITLPAILGFFTRVGPEGVAIMTDINLYLDFALKLFLVFGFTFEIPVAVLVLIVAGVVNSASLADKRRYIIVGCFFVAMFLTPPDALSMAMLAIPMWLLFELGLFFGRIIEKQRALRADAD</sequence>
<dbReference type="HAMAP" id="MF_00902">
    <property type="entry name" value="TatC"/>
    <property type="match status" value="1"/>
</dbReference>
<feature type="transmembrane region" description="Helical" evidence="5">
    <location>
        <begin position="116"/>
        <end position="146"/>
    </location>
</feature>
<dbReference type="GO" id="GO:0033281">
    <property type="term" value="C:TAT protein transport complex"/>
    <property type="evidence" value="ECO:0007669"/>
    <property type="project" value="UniProtKB-UniRule"/>
</dbReference>
<evidence type="ECO:0000313" key="6">
    <source>
        <dbReference type="EMBL" id="PQA48266.1"/>
    </source>
</evidence>
<proteinExistence type="inferred from homology"/>
<keyword evidence="5" id="KW-0653">Protein transport</keyword>
<keyword evidence="2 5" id="KW-0812">Transmembrane</keyword>
<dbReference type="InterPro" id="IPR019820">
    <property type="entry name" value="Sec-indep_translocase_CS"/>
</dbReference>
<keyword evidence="7" id="KW-1185">Reference proteome</keyword>
<keyword evidence="4 5" id="KW-0472">Membrane</keyword>
<keyword evidence="3 5" id="KW-1133">Transmembrane helix</keyword>
<dbReference type="EMBL" id="PTQZ01000047">
    <property type="protein sequence ID" value="PQA48266.1"/>
    <property type="molecule type" value="Genomic_DNA"/>
</dbReference>